<evidence type="ECO:0000256" key="5">
    <source>
        <dbReference type="SAM" id="MobiDB-lite"/>
    </source>
</evidence>
<feature type="domain" description="RNA polymerase sigma-70 region 2" evidence="6">
    <location>
        <begin position="54"/>
        <end position="122"/>
    </location>
</feature>
<evidence type="ECO:0000256" key="4">
    <source>
        <dbReference type="ARBA" id="ARBA00023163"/>
    </source>
</evidence>
<evidence type="ECO:0000256" key="1">
    <source>
        <dbReference type="ARBA" id="ARBA00010641"/>
    </source>
</evidence>
<dbReference type="InterPro" id="IPR013249">
    <property type="entry name" value="RNA_pol_sigma70_r4_t2"/>
</dbReference>
<feature type="domain" description="RNA polymerase sigma factor 70 region 4 type 2" evidence="7">
    <location>
        <begin position="154"/>
        <end position="206"/>
    </location>
</feature>
<organism evidence="8 9">
    <name type="scientific">Streptomyces sulfonofaciens</name>
    <dbReference type="NCBI Taxonomy" id="68272"/>
    <lineage>
        <taxon>Bacteria</taxon>
        <taxon>Bacillati</taxon>
        <taxon>Actinomycetota</taxon>
        <taxon>Actinomycetes</taxon>
        <taxon>Kitasatosporales</taxon>
        <taxon>Streptomycetaceae</taxon>
        <taxon>Streptomyces</taxon>
    </lineage>
</organism>
<evidence type="ECO:0000313" key="9">
    <source>
        <dbReference type="Proteomes" id="UP000603708"/>
    </source>
</evidence>
<sequence>MRDTEAGDSEDPGGPGGPGDPGDPGAPDDPDDPGDDAALRRRLRAGDRAAFADLYERYARAVYNHGLRLTGDWSTAEEVMSETFLAAWSTRERLEPDGGSVRPWLLGIATHKAHNANRSLRRRIAFLAHRQGPDPVADFADETAGRIDDARRLAAVHAALGRLRRQEREVLVLCVWSGLDYQQTAQALGVPVGTVRSRLSRARARLGRLAGQRTEPREGRGEVGSEAAFAALPLREATP</sequence>
<comment type="similarity">
    <text evidence="1">Belongs to the sigma-70 factor family. ECF subfamily.</text>
</comment>
<dbReference type="InterPro" id="IPR036388">
    <property type="entry name" value="WH-like_DNA-bd_sf"/>
</dbReference>
<dbReference type="EMBL" id="BNCD01000020">
    <property type="protein sequence ID" value="GHH85998.1"/>
    <property type="molecule type" value="Genomic_DNA"/>
</dbReference>
<keyword evidence="3" id="KW-0731">Sigma factor</keyword>
<dbReference type="SUPFAM" id="SSF88946">
    <property type="entry name" value="Sigma2 domain of RNA polymerase sigma factors"/>
    <property type="match status" value="1"/>
</dbReference>
<dbReference type="GO" id="GO:0016987">
    <property type="term" value="F:sigma factor activity"/>
    <property type="evidence" value="ECO:0007669"/>
    <property type="project" value="UniProtKB-KW"/>
</dbReference>
<dbReference type="NCBIfam" id="TIGR02937">
    <property type="entry name" value="sigma70-ECF"/>
    <property type="match status" value="1"/>
</dbReference>
<evidence type="ECO:0000256" key="2">
    <source>
        <dbReference type="ARBA" id="ARBA00023015"/>
    </source>
</evidence>
<dbReference type="Pfam" id="PF08281">
    <property type="entry name" value="Sigma70_r4_2"/>
    <property type="match status" value="1"/>
</dbReference>
<accession>A0A919GL35</accession>
<feature type="compositionally biased region" description="Acidic residues" evidence="5">
    <location>
        <begin position="1"/>
        <end position="11"/>
    </location>
</feature>
<feature type="region of interest" description="Disordered" evidence="5">
    <location>
        <begin position="209"/>
        <end position="239"/>
    </location>
</feature>
<feature type="compositionally biased region" description="Acidic residues" evidence="5">
    <location>
        <begin position="26"/>
        <end position="35"/>
    </location>
</feature>
<evidence type="ECO:0008006" key="10">
    <source>
        <dbReference type="Google" id="ProtNLM"/>
    </source>
</evidence>
<comment type="caution">
    <text evidence="8">The sequence shown here is derived from an EMBL/GenBank/DDBJ whole genome shotgun (WGS) entry which is preliminary data.</text>
</comment>
<feature type="compositionally biased region" description="Basic and acidic residues" evidence="5">
    <location>
        <begin position="214"/>
        <end position="223"/>
    </location>
</feature>
<proteinExistence type="inferred from homology"/>
<keyword evidence="2" id="KW-0805">Transcription regulation</keyword>
<dbReference type="AlphaFoldDB" id="A0A919GL35"/>
<feature type="region of interest" description="Disordered" evidence="5">
    <location>
        <begin position="1"/>
        <end position="37"/>
    </location>
</feature>
<evidence type="ECO:0000256" key="3">
    <source>
        <dbReference type="ARBA" id="ARBA00023082"/>
    </source>
</evidence>
<dbReference type="Gene3D" id="1.10.10.10">
    <property type="entry name" value="Winged helix-like DNA-binding domain superfamily/Winged helix DNA-binding domain"/>
    <property type="match status" value="1"/>
</dbReference>
<evidence type="ECO:0000313" key="8">
    <source>
        <dbReference type="EMBL" id="GHH85998.1"/>
    </source>
</evidence>
<dbReference type="PANTHER" id="PTHR43133:SF25">
    <property type="entry name" value="RNA POLYMERASE SIGMA FACTOR RFAY-RELATED"/>
    <property type="match status" value="1"/>
</dbReference>
<gene>
    <name evidence="8" type="ORF">GCM10018793_56320</name>
</gene>
<protein>
    <recommendedName>
        <fullName evidence="10">RNA polymerase</fullName>
    </recommendedName>
</protein>
<dbReference type="Proteomes" id="UP000603708">
    <property type="component" value="Unassembled WGS sequence"/>
</dbReference>
<dbReference type="GO" id="GO:0006352">
    <property type="term" value="P:DNA-templated transcription initiation"/>
    <property type="evidence" value="ECO:0007669"/>
    <property type="project" value="InterPro"/>
</dbReference>
<dbReference type="Pfam" id="PF04542">
    <property type="entry name" value="Sigma70_r2"/>
    <property type="match status" value="1"/>
</dbReference>
<dbReference type="GO" id="GO:0003677">
    <property type="term" value="F:DNA binding"/>
    <property type="evidence" value="ECO:0007669"/>
    <property type="project" value="InterPro"/>
</dbReference>
<feature type="compositionally biased region" description="Gly residues" evidence="5">
    <location>
        <begin position="13"/>
        <end position="22"/>
    </location>
</feature>
<keyword evidence="4" id="KW-0804">Transcription</keyword>
<evidence type="ECO:0000259" key="6">
    <source>
        <dbReference type="Pfam" id="PF04542"/>
    </source>
</evidence>
<dbReference type="InterPro" id="IPR013325">
    <property type="entry name" value="RNA_pol_sigma_r2"/>
</dbReference>
<reference evidence="8" key="1">
    <citation type="journal article" date="2014" name="Int. J. Syst. Evol. Microbiol.">
        <title>Complete genome sequence of Corynebacterium casei LMG S-19264T (=DSM 44701T), isolated from a smear-ripened cheese.</title>
        <authorList>
            <consortium name="US DOE Joint Genome Institute (JGI-PGF)"/>
            <person name="Walter F."/>
            <person name="Albersmeier A."/>
            <person name="Kalinowski J."/>
            <person name="Ruckert C."/>
        </authorList>
    </citation>
    <scope>NUCLEOTIDE SEQUENCE</scope>
    <source>
        <strain evidence="8">JCM 5069</strain>
    </source>
</reference>
<name>A0A919GL35_9ACTN</name>
<dbReference type="PANTHER" id="PTHR43133">
    <property type="entry name" value="RNA POLYMERASE ECF-TYPE SIGMA FACTO"/>
    <property type="match status" value="1"/>
</dbReference>
<dbReference type="InterPro" id="IPR013324">
    <property type="entry name" value="RNA_pol_sigma_r3/r4-like"/>
</dbReference>
<reference evidence="8" key="2">
    <citation type="submission" date="2020-09" db="EMBL/GenBank/DDBJ databases">
        <authorList>
            <person name="Sun Q."/>
            <person name="Ohkuma M."/>
        </authorList>
    </citation>
    <scope>NUCLEOTIDE SEQUENCE</scope>
    <source>
        <strain evidence="8">JCM 5069</strain>
    </source>
</reference>
<keyword evidence="9" id="KW-1185">Reference proteome</keyword>
<evidence type="ECO:0000259" key="7">
    <source>
        <dbReference type="Pfam" id="PF08281"/>
    </source>
</evidence>
<dbReference type="InterPro" id="IPR039425">
    <property type="entry name" value="RNA_pol_sigma-70-like"/>
</dbReference>
<dbReference type="InterPro" id="IPR007627">
    <property type="entry name" value="RNA_pol_sigma70_r2"/>
</dbReference>
<dbReference type="InterPro" id="IPR014284">
    <property type="entry name" value="RNA_pol_sigma-70_dom"/>
</dbReference>
<dbReference type="SUPFAM" id="SSF88659">
    <property type="entry name" value="Sigma3 and sigma4 domains of RNA polymerase sigma factors"/>
    <property type="match status" value="1"/>
</dbReference>
<dbReference type="Gene3D" id="1.10.1740.10">
    <property type="match status" value="1"/>
</dbReference>